<dbReference type="RefSeq" id="WP_107583183.1">
    <property type="nucleotide sequence ID" value="NZ_PZJJ01000001.1"/>
</dbReference>
<gene>
    <name evidence="4" type="ORF">C6Y45_01285</name>
</gene>
<evidence type="ECO:0000256" key="1">
    <source>
        <dbReference type="ARBA" id="ARBA00022603"/>
    </source>
</evidence>
<dbReference type="Gene3D" id="3.40.50.150">
    <property type="entry name" value="Vaccinia Virus protein VP39"/>
    <property type="match status" value="1"/>
</dbReference>
<evidence type="ECO:0000259" key="3">
    <source>
        <dbReference type="Pfam" id="PF13649"/>
    </source>
</evidence>
<dbReference type="OrthoDB" id="9811589at2"/>
<dbReference type="EMBL" id="PZJJ01000001">
    <property type="protein sequence ID" value="PTL40569.1"/>
    <property type="molecule type" value="Genomic_DNA"/>
</dbReference>
<dbReference type="GO" id="GO:0008168">
    <property type="term" value="F:methyltransferase activity"/>
    <property type="evidence" value="ECO:0007669"/>
    <property type="project" value="UniProtKB-KW"/>
</dbReference>
<evidence type="ECO:0000313" key="4">
    <source>
        <dbReference type="EMBL" id="PTL40569.1"/>
    </source>
</evidence>
<name>A0A2T4UB10_9BACI</name>
<protein>
    <submittedName>
        <fullName evidence="4">Class I SAM-dependent methyltransferase</fullName>
    </submittedName>
</protein>
<dbReference type="AlphaFoldDB" id="A0A2T4UB10"/>
<keyword evidence="2 4" id="KW-0808">Transferase</keyword>
<dbReference type="SUPFAM" id="SSF53335">
    <property type="entry name" value="S-adenosyl-L-methionine-dependent methyltransferases"/>
    <property type="match status" value="1"/>
</dbReference>
<reference evidence="4 5" key="1">
    <citation type="submission" date="2018-03" db="EMBL/GenBank/DDBJ databases">
        <title>Alkalicoccus saliphilus sp. nov., isolated from a mineral pool.</title>
        <authorList>
            <person name="Zhao B."/>
        </authorList>
    </citation>
    <scope>NUCLEOTIDE SEQUENCE [LARGE SCALE GENOMIC DNA]</scope>
    <source>
        <strain evidence="4 5">6AG</strain>
    </source>
</reference>
<dbReference type="Gene3D" id="2.20.25.110">
    <property type="entry name" value="S-adenosyl-L-methionine-dependent methyltransferases"/>
    <property type="match status" value="1"/>
</dbReference>
<dbReference type="InterPro" id="IPR029063">
    <property type="entry name" value="SAM-dependent_MTases_sf"/>
</dbReference>
<dbReference type="CDD" id="cd02440">
    <property type="entry name" value="AdoMet_MTases"/>
    <property type="match status" value="1"/>
</dbReference>
<organism evidence="4 5">
    <name type="scientific">Alkalicoccus saliphilus</name>
    <dbReference type="NCBI Taxonomy" id="200989"/>
    <lineage>
        <taxon>Bacteria</taxon>
        <taxon>Bacillati</taxon>
        <taxon>Bacillota</taxon>
        <taxon>Bacilli</taxon>
        <taxon>Bacillales</taxon>
        <taxon>Bacillaceae</taxon>
        <taxon>Alkalicoccus</taxon>
    </lineage>
</organism>
<feature type="domain" description="Methyltransferase" evidence="3">
    <location>
        <begin position="34"/>
        <end position="129"/>
    </location>
</feature>
<dbReference type="GO" id="GO:0032259">
    <property type="term" value="P:methylation"/>
    <property type="evidence" value="ECO:0007669"/>
    <property type="project" value="UniProtKB-KW"/>
</dbReference>
<evidence type="ECO:0000256" key="2">
    <source>
        <dbReference type="ARBA" id="ARBA00022679"/>
    </source>
</evidence>
<accession>A0A2T4UB10</accession>
<dbReference type="InterPro" id="IPR041698">
    <property type="entry name" value="Methyltransf_25"/>
</dbReference>
<dbReference type="Pfam" id="PF13649">
    <property type="entry name" value="Methyltransf_25"/>
    <property type="match status" value="1"/>
</dbReference>
<dbReference type="Proteomes" id="UP000240509">
    <property type="component" value="Unassembled WGS sequence"/>
</dbReference>
<dbReference type="PANTHER" id="PTHR43861">
    <property type="entry name" value="TRANS-ACONITATE 2-METHYLTRANSFERASE-RELATED"/>
    <property type="match status" value="1"/>
</dbReference>
<evidence type="ECO:0000313" key="5">
    <source>
        <dbReference type="Proteomes" id="UP000240509"/>
    </source>
</evidence>
<comment type="caution">
    <text evidence="4">The sequence shown here is derived from an EMBL/GenBank/DDBJ whole genome shotgun (WGS) entry which is preliminary data.</text>
</comment>
<keyword evidence="1 4" id="KW-0489">Methyltransferase</keyword>
<proteinExistence type="predicted"/>
<sequence length="241" mass="27965">MRHFASLYDELMEEVPYSQWLEYTKKNVPAGAEIVDTACGTGSFTLLLEKEGFKAHGVDISGEMLAEAEQKARAEGSGISFYEQNMTELDGFENMDAVTLFCDGLNYLPSREEVQQTFRRAAASLKPGGVFLFDVHSVHKMENEFFEQLYGEDRDHLTYMWYCEPGEEPMSVHHILTFFLKKENGNYERYDEELYQRTFEPSLYKEWLEEAGFYKIELSGDFGKKNPGPEDDRYFFKAVKK</sequence>
<keyword evidence="5" id="KW-1185">Reference proteome</keyword>
<dbReference type="PANTHER" id="PTHR43861:SF1">
    <property type="entry name" value="TRANS-ACONITATE 2-METHYLTRANSFERASE"/>
    <property type="match status" value="1"/>
</dbReference>